<dbReference type="PRINTS" id="PR00455">
    <property type="entry name" value="HTHTETR"/>
</dbReference>
<dbReference type="PROSITE" id="PS01081">
    <property type="entry name" value="HTH_TETR_1"/>
    <property type="match status" value="1"/>
</dbReference>
<dbReference type="InterPro" id="IPR009057">
    <property type="entry name" value="Homeodomain-like_sf"/>
</dbReference>
<dbReference type="GO" id="GO:0000976">
    <property type="term" value="F:transcription cis-regulatory region binding"/>
    <property type="evidence" value="ECO:0007669"/>
    <property type="project" value="TreeGrafter"/>
</dbReference>
<proteinExistence type="predicted"/>
<dbReference type="RefSeq" id="WP_285975968.1">
    <property type="nucleotide sequence ID" value="NZ_CP127221.1"/>
</dbReference>
<accession>A0A9Y2B995</accession>
<dbReference type="GO" id="GO:0003700">
    <property type="term" value="F:DNA-binding transcription factor activity"/>
    <property type="evidence" value="ECO:0007669"/>
    <property type="project" value="TreeGrafter"/>
</dbReference>
<evidence type="ECO:0000256" key="2">
    <source>
        <dbReference type="ARBA" id="ARBA00023125"/>
    </source>
</evidence>
<keyword evidence="3" id="KW-0804">Transcription</keyword>
<feature type="domain" description="HTH tetR-type" evidence="5">
    <location>
        <begin position="11"/>
        <end position="71"/>
    </location>
</feature>
<dbReference type="FunFam" id="1.10.10.60:FF:000141">
    <property type="entry name" value="TetR family transcriptional regulator"/>
    <property type="match status" value="1"/>
</dbReference>
<organism evidence="6 7">
    <name type="scientific">Altererythrobacter rubellus</name>
    <dbReference type="NCBI Taxonomy" id="2173831"/>
    <lineage>
        <taxon>Bacteria</taxon>
        <taxon>Pseudomonadati</taxon>
        <taxon>Pseudomonadota</taxon>
        <taxon>Alphaproteobacteria</taxon>
        <taxon>Sphingomonadales</taxon>
        <taxon>Erythrobacteraceae</taxon>
        <taxon>Altererythrobacter</taxon>
    </lineage>
</organism>
<dbReference type="InterPro" id="IPR023772">
    <property type="entry name" value="DNA-bd_HTH_TetR-type_CS"/>
</dbReference>
<dbReference type="Proteomes" id="UP001231445">
    <property type="component" value="Chromosome"/>
</dbReference>
<evidence type="ECO:0000256" key="3">
    <source>
        <dbReference type="ARBA" id="ARBA00023163"/>
    </source>
</evidence>
<sequence length="83" mass="9384">MNFVAFPTKGERKRPRIVANAAELLWERSFNGVSVDEIGSAAGINKATVYRYFADKGELALASARDHGIRTLEEMFEHSFRQH</sequence>
<keyword evidence="2 4" id="KW-0238">DNA-binding</keyword>
<protein>
    <submittedName>
        <fullName evidence="6">Helix-turn-helix domain-containing protein</fullName>
    </submittedName>
</protein>
<dbReference type="InterPro" id="IPR001647">
    <property type="entry name" value="HTH_TetR"/>
</dbReference>
<evidence type="ECO:0000313" key="6">
    <source>
        <dbReference type="EMBL" id="WIW95653.1"/>
    </source>
</evidence>
<reference evidence="6 7" key="1">
    <citation type="submission" date="2023-06" db="EMBL/GenBank/DDBJ databases">
        <title>Altererythrobacter rubellus NBRC 112769 genome.</title>
        <authorList>
            <person name="Zhang K."/>
        </authorList>
    </citation>
    <scope>NUCLEOTIDE SEQUENCE [LARGE SCALE GENOMIC DNA]</scope>
    <source>
        <strain evidence="6 7">NBRC 112769</strain>
    </source>
</reference>
<dbReference type="Gene3D" id="1.10.357.10">
    <property type="entry name" value="Tetracycline Repressor, domain 2"/>
    <property type="match status" value="1"/>
</dbReference>
<dbReference type="PANTHER" id="PTHR30055:SF234">
    <property type="entry name" value="HTH-TYPE TRANSCRIPTIONAL REGULATOR BETI"/>
    <property type="match status" value="1"/>
</dbReference>
<evidence type="ECO:0000256" key="1">
    <source>
        <dbReference type="ARBA" id="ARBA00023015"/>
    </source>
</evidence>
<name>A0A9Y2B995_9SPHN</name>
<keyword evidence="7" id="KW-1185">Reference proteome</keyword>
<dbReference type="InterPro" id="IPR050109">
    <property type="entry name" value="HTH-type_TetR-like_transc_reg"/>
</dbReference>
<dbReference type="AlphaFoldDB" id="A0A9Y2B995"/>
<dbReference type="PROSITE" id="PS50977">
    <property type="entry name" value="HTH_TETR_2"/>
    <property type="match status" value="1"/>
</dbReference>
<feature type="DNA-binding region" description="H-T-H motif" evidence="4">
    <location>
        <begin position="34"/>
        <end position="53"/>
    </location>
</feature>
<evidence type="ECO:0000313" key="7">
    <source>
        <dbReference type="Proteomes" id="UP001231445"/>
    </source>
</evidence>
<keyword evidence="1" id="KW-0805">Transcription regulation</keyword>
<dbReference type="SUPFAM" id="SSF46689">
    <property type="entry name" value="Homeodomain-like"/>
    <property type="match status" value="1"/>
</dbReference>
<dbReference type="KEGG" id="arue:QQX03_00665"/>
<dbReference type="EMBL" id="CP127221">
    <property type="protein sequence ID" value="WIW95653.1"/>
    <property type="molecule type" value="Genomic_DNA"/>
</dbReference>
<gene>
    <name evidence="6" type="ORF">QQX03_00665</name>
</gene>
<dbReference type="Pfam" id="PF00440">
    <property type="entry name" value="TetR_N"/>
    <property type="match status" value="1"/>
</dbReference>
<dbReference type="PANTHER" id="PTHR30055">
    <property type="entry name" value="HTH-TYPE TRANSCRIPTIONAL REGULATOR RUTR"/>
    <property type="match status" value="1"/>
</dbReference>
<evidence type="ECO:0000259" key="5">
    <source>
        <dbReference type="PROSITE" id="PS50977"/>
    </source>
</evidence>
<evidence type="ECO:0000256" key="4">
    <source>
        <dbReference type="PROSITE-ProRule" id="PRU00335"/>
    </source>
</evidence>